<protein>
    <submittedName>
        <fullName evidence="2">Uncharacterized protein</fullName>
    </submittedName>
</protein>
<dbReference type="Proteomes" id="UP000345637">
    <property type="component" value="Unassembled WGS sequence"/>
</dbReference>
<feature type="region of interest" description="Disordered" evidence="1">
    <location>
        <begin position="29"/>
        <end position="59"/>
    </location>
</feature>
<evidence type="ECO:0000313" key="2">
    <source>
        <dbReference type="EMBL" id="VFS73983.1"/>
    </source>
</evidence>
<dbReference type="EMBL" id="CAADJE010000025">
    <property type="protein sequence ID" value="VFS73983.1"/>
    <property type="molecule type" value="Genomic_DNA"/>
</dbReference>
<gene>
    <name evidence="2" type="ORF">NCTC12998_04397</name>
</gene>
<evidence type="ECO:0000313" key="3">
    <source>
        <dbReference type="Proteomes" id="UP000345637"/>
    </source>
</evidence>
<evidence type="ECO:0000256" key="1">
    <source>
        <dbReference type="SAM" id="MobiDB-lite"/>
    </source>
</evidence>
<name>A0A485BNU3_RAOPL</name>
<proteinExistence type="predicted"/>
<accession>A0A485BNU3</accession>
<organism evidence="2 3">
    <name type="scientific">Raoultella planticola</name>
    <name type="common">Klebsiella planticola</name>
    <dbReference type="NCBI Taxonomy" id="575"/>
    <lineage>
        <taxon>Bacteria</taxon>
        <taxon>Pseudomonadati</taxon>
        <taxon>Pseudomonadota</taxon>
        <taxon>Gammaproteobacteria</taxon>
        <taxon>Enterobacterales</taxon>
        <taxon>Enterobacteriaceae</taxon>
        <taxon>Klebsiella/Raoultella group</taxon>
        <taxon>Raoultella</taxon>
    </lineage>
</organism>
<dbReference type="AlphaFoldDB" id="A0A485BNU3"/>
<sequence>MNGGQRDGYFKAAWRKLAHLRAACQATLARSAEPRPENVPSPQTTVTDIGMSRQIPNTP</sequence>
<reference evidence="2 3" key="1">
    <citation type="submission" date="2019-03" db="EMBL/GenBank/DDBJ databases">
        <authorList>
            <consortium name="Pathogen Informatics"/>
        </authorList>
    </citation>
    <scope>NUCLEOTIDE SEQUENCE [LARGE SCALE GENOMIC DNA]</scope>
    <source>
        <strain evidence="2 3">NCTC12998</strain>
    </source>
</reference>